<evidence type="ECO:0000313" key="13">
    <source>
        <dbReference type="Proteomes" id="UP000176376"/>
    </source>
</evidence>
<dbReference type="SUPFAM" id="SSF53448">
    <property type="entry name" value="Nucleotide-diphospho-sugar transferases"/>
    <property type="match status" value="1"/>
</dbReference>
<dbReference type="Pfam" id="PF00132">
    <property type="entry name" value="Hexapep"/>
    <property type="match status" value="2"/>
</dbReference>
<dbReference type="SUPFAM" id="SSF51161">
    <property type="entry name" value="Trimeric LpxA-like enzymes"/>
    <property type="match status" value="1"/>
</dbReference>
<evidence type="ECO:0000256" key="2">
    <source>
        <dbReference type="ARBA" id="ARBA00005208"/>
    </source>
</evidence>
<dbReference type="Gene3D" id="2.160.10.10">
    <property type="entry name" value="Hexapeptide repeat proteins"/>
    <property type="match status" value="1"/>
</dbReference>
<evidence type="ECO:0000256" key="8">
    <source>
        <dbReference type="ARBA" id="ARBA00023315"/>
    </source>
</evidence>
<comment type="catalytic activity">
    <reaction evidence="9">
        <text>alpha-D-glucosamine 1-phosphate + acetyl-CoA = N-acetyl-alpha-D-glucosamine 1-phosphate + CoA + H(+)</text>
        <dbReference type="Rhea" id="RHEA:13725"/>
        <dbReference type="ChEBI" id="CHEBI:15378"/>
        <dbReference type="ChEBI" id="CHEBI:57287"/>
        <dbReference type="ChEBI" id="CHEBI:57288"/>
        <dbReference type="ChEBI" id="CHEBI:57776"/>
        <dbReference type="ChEBI" id="CHEBI:58516"/>
        <dbReference type="EC" id="2.3.1.157"/>
    </reaction>
</comment>
<keyword evidence="8" id="KW-0012">Acyltransferase</keyword>
<dbReference type="PANTHER" id="PTHR43584:SF8">
    <property type="entry name" value="N-ACETYLMURAMATE ALPHA-1-PHOSPHATE URIDYLYLTRANSFERASE"/>
    <property type="match status" value="1"/>
</dbReference>
<evidence type="ECO:0000256" key="4">
    <source>
        <dbReference type="ARBA" id="ARBA00007947"/>
    </source>
</evidence>
<dbReference type="InterPro" id="IPR011004">
    <property type="entry name" value="Trimer_LpxA-like_sf"/>
</dbReference>
<dbReference type="EMBL" id="MGAY01000018">
    <property type="protein sequence ID" value="OGK56968.1"/>
    <property type="molecule type" value="Genomic_DNA"/>
</dbReference>
<dbReference type="InterPro" id="IPR029044">
    <property type="entry name" value="Nucleotide-diphossugar_trans"/>
</dbReference>
<feature type="domain" description="Nucleotidyl transferase" evidence="11">
    <location>
        <begin position="6"/>
        <end position="160"/>
    </location>
</feature>
<organism evidence="12 13">
    <name type="scientific">Candidatus Roizmanbacteria bacterium RIFCSPLOWO2_02_FULL_38_10</name>
    <dbReference type="NCBI Taxonomy" id="1802074"/>
    <lineage>
        <taxon>Bacteria</taxon>
        <taxon>Candidatus Roizmaniibacteriota</taxon>
    </lineage>
</organism>
<evidence type="ECO:0000256" key="3">
    <source>
        <dbReference type="ARBA" id="ARBA00007707"/>
    </source>
</evidence>
<proteinExistence type="inferred from homology"/>
<dbReference type="AlphaFoldDB" id="A0A1F7JMY4"/>
<evidence type="ECO:0000256" key="6">
    <source>
        <dbReference type="ARBA" id="ARBA00022695"/>
    </source>
</evidence>
<evidence type="ECO:0000256" key="10">
    <source>
        <dbReference type="ARBA" id="ARBA00048493"/>
    </source>
</evidence>
<comment type="pathway">
    <text evidence="1">Nucleotide-sugar biosynthesis; UDP-N-acetyl-alpha-D-glucosamine biosynthesis; N-acetyl-alpha-D-glucosamine 1-phosphate from alpha-D-glucosamine 6-phosphate (route II): step 2/2.</text>
</comment>
<evidence type="ECO:0000256" key="5">
    <source>
        <dbReference type="ARBA" id="ARBA00022679"/>
    </source>
</evidence>
<dbReference type="InterPro" id="IPR005835">
    <property type="entry name" value="NTP_transferase_dom"/>
</dbReference>
<evidence type="ECO:0000259" key="11">
    <source>
        <dbReference type="Pfam" id="PF00483"/>
    </source>
</evidence>
<dbReference type="Proteomes" id="UP000176376">
    <property type="component" value="Unassembled WGS sequence"/>
</dbReference>
<dbReference type="GO" id="GO:0019134">
    <property type="term" value="F:glucosamine-1-phosphate N-acetyltransferase activity"/>
    <property type="evidence" value="ECO:0007669"/>
    <property type="project" value="UniProtKB-EC"/>
</dbReference>
<evidence type="ECO:0000313" key="12">
    <source>
        <dbReference type="EMBL" id="OGK56968.1"/>
    </source>
</evidence>
<comment type="similarity">
    <text evidence="4">In the N-terminal section; belongs to the N-acetylglucosamine-1-phosphate uridyltransferase family.</text>
</comment>
<accession>A0A1F7JMY4</accession>
<comment type="similarity">
    <text evidence="3">In the C-terminal section; belongs to the transferase hexapeptide repeat family.</text>
</comment>
<dbReference type="STRING" id="1802074.A3J15_03375"/>
<dbReference type="Gene3D" id="3.90.550.10">
    <property type="entry name" value="Spore Coat Polysaccharide Biosynthesis Protein SpsA, Chain A"/>
    <property type="match status" value="1"/>
</dbReference>
<keyword evidence="7" id="KW-0511">Multifunctional enzyme</keyword>
<dbReference type="PANTHER" id="PTHR43584">
    <property type="entry name" value="NUCLEOTIDYL TRANSFERASE"/>
    <property type="match status" value="1"/>
</dbReference>
<evidence type="ECO:0000256" key="9">
    <source>
        <dbReference type="ARBA" id="ARBA00048247"/>
    </source>
</evidence>
<comment type="caution">
    <text evidence="12">The sequence shown here is derived from an EMBL/GenBank/DDBJ whole genome shotgun (WGS) entry which is preliminary data.</text>
</comment>
<reference evidence="12 13" key="1">
    <citation type="journal article" date="2016" name="Nat. Commun.">
        <title>Thousands of microbial genomes shed light on interconnected biogeochemical processes in an aquifer system.</title>
        <authorList>
            <person name="Anantharaman K."/>
            <person name="Brown C.T."/>
            <person name="Hug L.A."/>
            <person name="Sharon I."/>
            <person name="Castelle C.J."/>
            <person name="Probst A.J."/>
            <person name="Thomas B.C."/>
            <person name="Singh A."/>
            <person name="Wilkins M.J."/>
            <person name="Karaoz U."/>
            <person name="Brodie E.L."/>
            <person name="Williams K.H."/>
            <person name="Hubbard S.S."/>
            <person name="Banfield J.F."/>
        </authorList>
    </citation>
    <scope>NUCLEOTIDE SEQUENCE [LARGE SCALE GENOMIC DNA]</scope>
</reference>
<protein>
    <recommendedName>
        <fullName evidence="11">Nucleotidyl transferase domain-containing protein</fullName>
    </recommendedName>
</protein>
<comment type="catalytic activity">
    <reaction evidence="10">
        <text>N-acetyl-alpha-D-glucosamine 1-phosphate + UTP + H(+) = UDP-N-acetyl-alpha-D-glucosamine + diphosphate</text>
        <dbReference type="Rhea" id="RHEA:13509"/>
        <dbReference type="ChEBI" id="CHEBI:15378"/>
        <dbReference type="ChEBI" id="CHEBI:33019"/>
        <dbReference type="ChEBI" id="CHEBI:46398"/>
        <dbReference type="ChEBI" id="CHEBI:57705"/>
        <dbReference type="ChEBI" id="CHEBI:57776"/>
        <dbReference type="EC" id="2.7.7.23"/>
    </reaction>
</comment>
<evidence type="ECO:0000256" key="1">
    <source>
        <dbReference type="ARBA" id="ARBA00005166"/>
    </source>
</evidence>
<dbReference type="Pfam" id="PF00483">
    <property type="entry name" value="NTP_transferase"/>
    <property type="match status" value="1"/>
</dbReference>
<evidence type="ECO:0000256" key="7">
    <source>
        <dbReference type="ARBA" id="ARBA00023268"/>
    </source>
</evidence>
<keyword evidence="6" id="KW-0548">Nucleotidyltransferase</keyword>
<comment type="pathway">
    <text evidence="2">Nucleotide-sugar biosynthesis; UDP-N-acetyl-alpha-D-glucosamine biosynthesis; UDP-N-acetyl-alpha-D-glucosamine from N-acetyl-alpha-D-glucosamine 1-phosphate: step 1/1.</text>
</comment>
<dbReference type="GO" id="GO:0003977">
    <property type="term" value="F:UDP-N-acetylglucosamine diphosphorylase activity"/>
    <property type="evidence" value="ECO:0007669"/>
    <property type="project" value="UniProtKB-EC"/>
</dbReference>
<dbReference type="InterPro" id="IPR050065">
    <property type="entry name" value="GlmU-like"/>
</dbReference>
<dbReference type="InterPro" id="IPR001451">
    <property type="entry name" value="Hexapep"/>
</dbReference>
<sequence length="400" mass="44600">MFDTLLVLGGGRSTRFWPLENKNLISFLGKTHLQYQLEKFCRFTKKIIIVANQDIFDEVKQLVKNLGVSATCLVQEKPGQAEAILTAKNYLLGSTLIVNASDIIESDLLKDLGNKIHSSEADAIIASKVMTDYFPGGYVVIKDNLVQEIVEKPEPNNIPSNAVKLVADAFKDIDDFISILEKTESARDDQYEVSLSKYIKLNKKVSNYDYSGKWITIKFPWDVLDVMKYHLNTMESVRNNIDVRDQIVIKGKVYIEEGVKVMPFATIVGPAYIGKNSVIGSYSLVRECHIGEDCMIGGFSEVTRSYLGSRVYLHRNYVGDSVLADDILLGADAVTANYRFDSKPIFSLVKGQLFSTKREKFGTIIGSNVKIGVNSSIMPGVKIGKNNVVNPQDIVKRDIS</sequence>
<name>A0A1F7JMY4_9BACT</name>
<keyword evidence="5" id="KW-0808">Transferase</keyword>
<gene>
    <name evidence="12" type="ORF">A3J15_03375</name>
</gene>